<feature type="binding site" evidence="2">
    <location>
        <position position="261"/>
    </location>
    <ligand>
        <name>Zn(2+)</name>
        <dbReference type="ChEBI" id="CHEBI:29105"/>
        <note>catalytic</note>
    </ligand>
</feature>
<dbReference type="PRINTS" id="PR00998">
    <property type="entry name" value="CRBOXYPTASET"/>
</dbReference>
<comment type="catalytic activity">
    <reaction evidence="1">
        <text>Release of a C-terminal amino acid with broad specificity, except for -Pro.</text>
        <dbReference type="EC" id="3.4.17.19"/>
    </reaction>
</comment>
<comment type="cofactor">
    <cofactor evidence="2">
        <name>Zn(2+)</name>
        <dbReference type="ChEBI" id="CHEBI:29105"/>
    </cofactor>
    <text evidence="2">Binds 1 zinc ion per subunit.</text>
</comment>
<dbReference type="PANTHER" id="PTHR34217">
    <property type="entry name" value="METAL-DEPENDENT CARBOXYPEPTIDASE"/>
    <property type="match status" value="1"/>
</dbReference>
<evidence type="ECO:0000256" key="2">
    <source>
        <dbReference type="PIRSR" id="PIRSR006615-1"/>
    </source>
</evidence>
<dbReference type="AlphaFoldDB" id="A0A9E2NQG4"/>
<dbReference type="Gene3D" id="1.10.1370.30">
    <property type="match status" value="1"/>
</dbReference>
<gene>
    <name evidence="4" type="ORF">H9864_04150</name>
</gene>
<protein>
    <recommendedName>
        <fullName evidence="1">Metal-dependent carboxypeptidase</fullName>
        <ecNumber evidence="1">3.4.17.19</ecNumber>
    </recommendedName>
</protein>
<evidence type="ECO:0000256" key="3">
    <source>
        <dbReference type="PIRSR" id="PIRSR006615-2"/>
    </source>
</evidence>
<keyword evidence="1" id="KW-0482">Metalloprotease</keyword>
<keyword evidence="1" id="KW-0378">Hydrolase</keyword>
<keyword evidence="1" id="KW-0645">Protease</keyword>
<feature type="binding site" evidence="2">
    <location>
        <position position="291"/>
    </location>
    <ligand>
        <name>Zn(2+)</name>
        <dbReference type="ChEBI" id="CHEBI:29105"/>
        <note>catalytic</note>
    </ligand>
</feature>
<evidence type="ECO:0000256" key="1">
    <source>
        <dbReference type="PIRNR" id="PIRNR006615"/>
    </source>
</evidence>
<dbReference type="PIRSF" id="PIRSF006615">
    <property type="entry name" value="Zn_crbxpep_Taq"/>
    <property type="match status" value="1"/>
</dbReference>
<proteinExistence type="inferred from homology"/>
<keyword evidence="1 4" id="KW-0121">Carboxypeptidase</keyword>
<name>A0A9E2NQG4_9FIRM</name>
<comment type="caution">
    <text evidence="4">The sequence shown here is derived from an EMBL/GenBank/DDBJ whole genome shotgun (WGS) entry which is preliminary data.</text>
</comment>
<dbReference type="Proteomes" id="UP000824178">
    <property type="component" value="Unassembled WGS sequence"/>
</dbReference>
<feature type="active site" description="Proton donor/acceptor" evidence="3">
    <location>
        <position position="262"/>
    </location>
</feature>
<comment type="similarity">
    <text evidence="1">Belongs to the peptidase M32 family.</text>
</comment>
<dbReference type="GO" id="GO:0006508">
    <property type="term" value="P:proteolysis"/>
    <property type="evidence" value="ECO:0007669"/>
    <property type="project" value="UniProtKB-UniRule"/>
</dbReference>
<dbReference type="InterPro" id="IPR001333">
    <property type="entry name" value="Peptidase_M32_Taq"/>
</dbReference>
<dbReference type="EC" id="3.4.17.19" evidence="1"/>
<reference evidence="4" key="2">
    <citation type="submission" date="2021-04" db="EMBL/GenBank/DDBJ databases">
        <authorList>
            <person name="Gilroy R."/>
        </authorList>
    </citation>
    <scope>NUCLEOTIDE SEQUENCE</scope>
    <source>
        <strain evidence="4">742</strain>
    </source>
</reference>
<feature type="binding site" evidence="2">
    <location>
        <position position="265"/>
    </location>
    <ligand>
        <name>Zn(2+)</name>
        <dbReference type="ChEBI" id="CHEBI:29105"/>
        <note>catalytic</note>
    </ligand>
</feature>
<accession>A0A9E2NQG4</accession>
<dbReference type="SUPFAM" id="SSF55486">
    <property type="entry name" value="Metalloproteases ('zincins'), catalytic domain"/>
    <property type="match status" value="1"/>
</dbReference>
<dbReference type="GO" id="GO:0004181">
    <property type="term" value="F:metallocarboxypeptidase activity"/>
    <property type="evidence" value="ECO:0007669"/>
    <property type="project" value="UniProtKB-UniRule"/>
</dbReference>
<organism evidence="4 5">
    <name type="scientific">Candidatus Faecalibacterium intestinavium</name>
    <dbReference type="NCBI Taxonomy" id="2838580"/>
    <lineage>
        <taxon>Bacteria</taxon>
        <taxon>Bacillati</taxon>
        <taxon>Bacillota</taxon>
        <taxon>Clostridia</taxon>
        <taxon>Eubacteriales</taxon>
        <taxon>Oscillospiraceae</taxon>
        <taxon>Faecalibacterium</taxon>
    </lineage>
</organism>
<dbReference type="PROSITE" id="PS52034">
    <property type="entry name" value="PEPTIDASE_M32"/>
    <property type="match status" value="1"/>
</dbReference>
<dbReference type="GO" id="GO:0046872">
    <property type="term" value="F:metal ion binding"/>
    <property type="evidence" value="ECO:0007669"/>
    <property type="project" value="UniProtKB-KW"/>
</dbReference>
<keyword evidence="2" id="KW-0862">Zinc</keyword>
<evidence type="ECO:0000313" key="5">
    <source>
        <dbReference type="Proteomes" id="UP000824178"/>
    </source>
</evidence>
<evidence type="ECO:0000313" key="4">
    <source>
        <dbReference type="EMBL" id="MBU3819548.1"/>
    </source>
</evidence>
<keyword evidence="1 2" id="KW-0479">Metal-binding</keyword>
<reference evidence="4" key="1">
    <citation type="journal article" date="2021" name="PeerJ">
        <title>Extensive microbial diversity within the chicken gut microbiome revealed by metagenomics and culture.</title>
        <authorList>
            <person name="Gilroy R."/>
            <person name="Ravi A."/>
            <person name="Getino M."/>
            <person name="Pursley I."/>
            <person name="Horton D.L."/>
            <person name="Alikhan N.F."/>
            <person name="Baker D."/>
            <person name="Gharbi K."/>
            <person name="Hall N."/>
            <person name="Watson M."/>
            <person name="Adriaenssens E.M."/>
            <person name="Foster-Nyarko E."/>
            <person name="Jarju S."/>
            <person name="Secka A."/>
            <person name="Antonio M."/>
            <person name="Oren A."/>
            <person name="Chaudhuri R.R."/>
            <person name="La Ragione R."/>
            <person name="Hildebrand F."/>
            <person name="Pallen M.J."/>
        </authorList>
    </citation>
    <scope>NUCLEOTIDE SEQUENCE</scope>
    <source>
        <strain evidence="4">742</strain>
    </source>
</reference>
<sequence length="496" mass="56358">MEHILTQLRALERRLFAYHYALALIEVDESTAAPTDSAEGRSEAVGLLSMEQYQLLTGDELGGLLEAAAGLELDPQAAAEVRELRRARDRYTKIPPAEFAADSRVFPLSQTAWHRAKASSDFSLFAPWLEKIVEIRRRWAGYLAPEKDVYDVWLDYYQNGLTMAQADPFFAALRGKIVPLLAEIQKRGRPIRTDFLCQDWPLDAQDKLSHFVMEAMGLTRAHCVLGESEHPFTSALYDGDVRITTHYLPDNMVSSLYSVIHEGGHALYERHVSPALRYTVLGEGSCSSVHESQSRLFENYIGRSRAFLSFLWPELLRLFPRQLEGVSCEEFYRAVNLVTPSLIRTDADELTYPLHIMVRYELEKQLLHGELSVRDLPAAWNRMYREYLGIEVPDDAHGVLQDIHWAGGDLGYFPTYALGTAYAAQMTAAMKDRFDLEGCCARGDLAPVREYLAGTIWQYGKQREPEELIRAGCGGAFDPGFFTRYLEEKYRELYAL</sequence>
<comment type="function">
    <text evidence="1">Broad specificity carboxypetidase that releases amino acids sequentially from the C-terminus, including neutral, aromatic, polar and basic residues.</text>
</comment>
<dbReference type="PANTHER" id="PTHR34217:SF1">
    <property type="entry name" value="CARBOXYPEPTIDASE 1"/>
    <property type="match status" value="1"/>
</dbReference>
<dbReference type="EMBL" id="JAHLFH010000086">
    <property type="protein sequence ID" value="MBU3819548.1"/>
    <property type="molecule type" value="Genomic_DNA"/>
</dbReference>
<dbReference type="Pfam" id="PF02074">
    <property type="entry name" value="Peptidase_M32"/>
    <property type="match status" value="1"/>
</dbReference>
<dbReference type="CDD" id="cd06460">
    <property type="entry name" value="M32_Taq"/>
    <property type="match status" value="1"/>
</dbReference>